<dbReference type="AlphaFoldDB" id="A0A6P4EKI1"/>
<feature type="chain" id="PRO_5027657605" evidence="1">
    <location>
        <begin position="19"/>
        <end position="198"/>
    </location>
</feature>
<reference evidence="4" key="2">
    <citation type="submission" date="2025-04" db="UniProtKB">
        <authorList>
            <consortium name="RefSeq"/>
        </authorList>
    </citation>
    <scope>IDENTIFICATION</scope>
</reference>
<dbReference type="Proteomes" id="UP001652680">
    <property type="component" value="Unassembled WGS sequence"/>
</dbReference>
<name>A0A6P4EKI1_DRORH</name>
<reference evidence="2" key="3">
    <citation type="submission" date="2025-05" db="UniProtKB">
        <authorList>
            <consortium name="EnsemblMetazoa"/>
        </authorList>
    </citation>
    <scope>IDENTIFICATION</scope>
</reference>
<dbReference type="InterPro" id="IPR006601">
    <property type="entry name" value="Uncharacterised_DM11_DROME"/>
</dbReference>
<reference evidence="3" key="1">
    <citation type="journal article" date="2021" name="Elife">
        <title>Highly contiguous assemblies of 101 drosophilid genomes.</title>
        <authorList>
            <person name="Kim B.Y."/>
            <person name="Wang J.R."/>
            <person name="Miller D.E."/>
            <person name="Barmina O."/>
            <person name="Delaney E."/>
            <person name="Thompson A."/>
            <person name="Comeault A.A."/>
            <person name="Peede D."/>
            <person name="D'Agostino E.R."/>
            <person name="Pelaez J."/>
            <person name="Aguilar J.M."/>
            <person name="Haji D."/>
            <person name="Matsunaga T."/>
            <person name="Armstrong E.E."/>
            <person name="Zych M."/>
            <person name="Ogawa Y."/>
            <person name="Stamenkovic-Radak M."/>
            <person name="Jelic M."/>
            <person name="Veselinovic M.S."/>
            <person name="Tanaskovic M."/>
            <person name="Eric P."/>
            <person name="Gao J.J."/>
            <person name="Katoh T.K."/>
            <person name="Toda M.J."/>
            <person name="Watabe H."/>
            <person name="Watada M."/>
            <person name="Davis J.S."/>
            <person name="Moyle L.C."/>
            <person name="Manoli G."/>
            <person name="Bertolini E."/>
            <person name="Kostal V."/>
            <person name="Hawley R.S."/>
            <person name="Takahashi A."/>
            <person name="Jones C.D."/>
            <person name="Price D.K."/>
            <person name="Whiteman N."/>
            <person name="Kopp A."/>
            <person name="Matute D.R."/>
            <person name="Petrov D.A."/>
        </authorList>
    </citation>
    <scope>NUCLEOTIDE SEQUENCE [LARGE SCALE GENOMIC DNA]</scope>
</reference>
<dbReference type="SMART" id="SM00675">
    <property type="entry name" value="DM11"/>
    <property type="match status" value="1"/>
</dbReference>
<evidence type="ECO:0000256" key="1">
    <source>
        <dbReference type="SAM" id="SignalP"/>
    </source>
</evidence>
<evidence type="ECO:0000313" key="4">
    <source>
        <dbReference type="RefSeq" id="XP_016978720.1"/>
    </source>
</evidence>
<gene>
    <name evidence="4" type="primary">LOC108044274</name>
    <name evidence="2" type="synonym">108044274</name>
</gene>
<accession>A0A6P4EKI1</accession>
<proteinExistence type="predicted"/>
<evidence type="ECO:0000313" key="3">
    <source>
        <dbReference type="Proteomes" id="UP001652680"/>
    </source>
</evidence>
<feature type="signal peptide" evidence="1">
    <location>
        <begin position="1"/>
        <end position="18"/>
    </location>
</feature>
<dbReference type="GeneID" id="108044274"/>
<sequence length="198" mass="22559">MRASLKILMLQLICLTGAIDYQLTLDDNGIFAPCTNIPGNPSNVEGLFDMSFLKVTNDGSKIKVEGKHTVVWKDVQPGDTIKFLGQVNRLEKGTWQKTMFSTSSNNFCKSMFEKNQQWYQFWTQYISNADEIKSKCLNTPGAVFNYAPNYEIELKASLNVPNLEGRYKLAMQFEAFDNRNVKRPVSICSEFRGTLKKL</sequence>
<keyword evidence="3" id="KW-1185">Reference proteome</keyword>
<dbReference type="EnsemblMetazoa" id="XM_017123231.1">
    <property type="protein sequence ID" value="XP_016978720.1"/>
    <property type="gene ID" value="LOC108044274"/>
</dbReference>
<dbReference type="OrthoDB" id="7975395at2759"/>
<evidence type="ECO:0000313" key="2">
    <source>
        <dbReference type="EnsemblMetazoa" id="XP_016978720.1"/>
    </source>
</evidence>
<dbReference type="RefSeq" id="XP_016978720.1">
    <property type="nucleotide sequence ID" value="XM_017123231.1"/>
</dbReference>
<protein>
    <submittedName>
        <fullName evidence="4">Uncharacterized protein LOC108044274</fullName>
    </submittedName>
</protein>
<organism evidence="4">
    <name type="scientific">Drosophila rhopaloa</name>
    <name type="common">Fruit fly</name>
    <dbReference type="NCBI Taxonomy" id="1041015"/>
    <lineage>
        <taxon>Eukaryota</taxon>
        <taxon>Metazoa</taxon>
        <taxon>Ecdysozoa</taxon>
        <taxon>Arthropoda</taxon>
        <taxon>Hexapoda</taxon>
        <taxon>Insecta</taxon>
        <taxon>Pterygota</taxon>
        <taxon>Neoptera</taxon>
        <taxon>Endopterygota</taxon>
        <taxon>Diptera</taxon>
        <taxon>Brachycera</taxon>
        <taxon>Muscomorpha</taxon>
        <taxon>Ephydroidea</taxon>
        <taxon>Drosophilidae</taxon>
        <taxon>Drosophila</taxon>
        <taxon>Sophophora</taxon>
    </lineage>
</organism>
<keyword evidence="1" id="KW-0732">Signal</keyword>